<comment type="function">
    <text evidence="1">Protein O-mannosyltransferase that catalyzes the transfer of a single mannose residue from a polyprenol phospho-mannosyl lipidic donor to the hydroxyl group of selected serine and threonine residues in acceptor proteins.</text>
</comment>
<keyword evidence="1" id="KW-1133">Transmembrane helix</keyword>
<feature type="transmembrane region" description="Helical" evidence="1">
    <location>
        <begin position="446"/>
        <end position="469"/>
    </location>
</feature>
<feature type="transmembrane region" description="Helical" evidence="1">
    <location>
        <begin position="288"/>
        <end position="309"/>
    </location>
</feature>
<evidence type="ECO:0000256" key="1">
    <source>
        <dbReference type="RuleBase" id="RU367007"/>
    </source>
</evidence>
<feature type="transmembrane region" description="Helical" evidence="1">
    <location>
        <begin position="481"/>
        <end position="504"/>
    </location>
</feature>
<sequence>MTTEAPPAAVGARLTAALERGAGWPLTLAVTALAAAVRLPALDRPYPLVFDETYYVKDGWTLATLGYEAQWPPEPNPAFEAGLYDSHLDTAAFVVHPPVGKWLIGLGMRLLGGDDRVGWRIAVALAGILTVLLVVRAGRRLLGSTLLGGVAGTLVALDGTAIVESRVALLDGILAMFLIAAFAALLVDRDHAAAHLTRLAAGPPGAPPGTEIMDGTQAGSGFGPRLGLRPWRLLAGVLLGLALGTKWSALYFVAAFGLLSVGWDAAARRRAGVRRWWQGTLLRDALPAFASLVGVAAAVYVATWTSWFASAGSYGRQWAASQPGGNAVTDAIGSWWHFHAQIWNFHTTLEAEHPYSASPLGWIVQWRPTSFFYESPEPAGTLCGAERCAQAVTSLGNPFVWWLAAIALVAAIVLVVRRRDLTPVPLLVGVAAGWLPWFAYADRPIFAFYAVAFLPFLALLLAWAATALWRWSRDDDGLRRFVVLGYVVAAVLVVGAAVFFYPVWTGQVITFEQWQLRQWLQSWV</sequence>
<reference evidence="4 5" key="1">
    <citation type="submission" date="2019-07" db="EMBL/GenBank/DDBJ databases">
        <title>Whole genome shotgun sequence of Actinotalea fermentans NBRC 105374.</title>
        <authorList>
            <person name="Hosoyama A."/>
            <person name="Uohara A."/>
            <person name="Ohji S."/>
            <person name="Ichikawa N."/>
        </authorList>
    </citation>
    <scope>NUCLEOTIDE SEQUENCE [LARGE SCALE GENOMIC DNA]</scope>
    <source>
        <strain evidence="4 5">NBRC 105374</strain>
    </source>
</reference>
<dbReference type="PANTHER" id="PTHR10050">
    <property type="entry name" value="DOLICHYL-PHOSPHATE-MANNOSE--PROTEIN MANNOSYLTRANSFERASE"/>
    <property type="match status" value="1"/>
</dbReference>
<feature type="domain" description="Protein O-mannosyl-transferase C-terminal four TM" evidence="3">
    <location>
        <begin position="334"/>
        <end position="523"/>
    </location>
</feature>
<dbReference type="PANTHER" id="PTHR10050:SF46">
    <property type="entry name" value="PROTEIN O-MANNOSYL-TRANSFERASE 2"/>
    <property type="match status" value="1"/>
</dbReference>
<dbReference type="GO" id="GO:0004169">
    <property type="term" value="F:dolichyl-phosphate-mannose-protein mannosyltransferase activity"/>
    <property type="evidence" value="ECO:0007669"/>
    <property type="project" value="UniProtKB-UniRule"/>
</dbReference>
<comment type="caution">
    <text evidence="4">The sequence shown here is derived from an EMBL/GenBank/DDBJ whole genome shotgun (WGS) entry which is preliminary data.</text>
</comment>
<keyword evidence="1" id="KW-0472">Membrane</keyword>
<feature type="transmembrane region" description="Helical" evidence="1">
    <location>
        <begin position="399"/>
        <end position="416"/>
    </location>
</feature>
<dbReference type="GO" id="GO:0012505">
    <property type="term" value="C:endomembrane system"/>
    <property type="evidence" value="ECO:0007669"/>
    <property type="project" value="UniProtKB-SubCell"/>
</dbReference>
<comment type="pathway">
    <text evidence="1">Protein modification; protein glycosylation.</text>
</comment>
<evidence type="ECO:0000313" key="4">
    <source>
        <dbReference type="EMBL" id="GEN79746.1"/>
    </source>
</evidence>
<dbReference type="InterPro" id="IPR032421">
    <property type="entry name" value="PMT_4TMC"/>
</dbReference>
<dbReference type="UniPathway" id="UPA00378"/>
<keyword evidence="1" id="KW-1003">Cell membrane</keyword>
<dbReference type="GO" id="GO:0005886">
    <property type="term" value="C:plasma membrane"/>
    <property type="evidence" value="ECO:0007669"/>
    <property type="project" value="UniProtKB-SubCell"/>
</dbReference>
<name>A0A511YX83_9CELL</name>
<gene>
    <name evidence="4" type="ORF">AFE02nite_14800</name>
</gene>
<keyword evidence="5" id="KW-1185">Reference proteome</keyword>
<organism evidence="4 5">
    <name type="scientific">Actinotalea fermentans</name>
    <dbReference type="NCBI Taxonomy" id="43671"/>
    <lineage>
        <taxon>Bacteria</taxon>
        <taxon>Bacillati</taxon>
        <taxon>Actinomycetota</taxon>
        <taxon>Actinomycetes</taxon>
        <taxon>Micrococcales</taxon>
        <taxon>Cellulomonadaceae</taxon>
        <taxon>Actinotalea</taxon>
    </lineage>
</organism>
<feature type="transmembrane region" description="Helical" evidence="1">
    <location>
        <begin position="117"/>
        <end position="135"/>
    </location>
</feature>
<keyword evidence="1 4" id="KW-0808">Transferase</keyword>
<dbReference type="InterPro" id="IPR038731">
    <property type="entry name" value="RgtA/B/C-like"/>
</dbReference>
<evidence type="ECO:0000259" key="3">
    <source>
        <dbReference type="Pfam" id="PF16192"/>
    </source>
</evidence>
<feature type="transmembrane region" description="Helical" evidence="1">
    <location>
        <begin position="141"/>
        <end position="161"/>
    </location>
</feature>
<dbReference type="Proteomes" id="UP000321484">
    <property type="component" value="Unassembled WGS sequence"/>
</dbReference>
<protein>
    <recommendedName>
        <fullName evidence="1">Polyprenol-phosphate-mannose--protein mannosyltransferase</fullName>
        <ecNumber evidence="1">2.4.1.-</ecNumber>
    </recommendedName>
</protein>
<proteinExistence type="inferred from homology"/>
<dbReference type="EMBL" id="BJYK01000004">
    <property type="protein sequence ID" value="GEN79746.1"/>
    <property type="molecule type" value="Genomic_DNA"/>
</dbReference>
<dbReference type="InterPro" id="IPR027005">
    <property type="entry name" value="PMT-like"/>
</dbReference>
<evidence type="ECO:0000313" key="5">
    <source>
        <dbReference type="Proteomes" id="UP000321484"/>
    </source>
</evidence>
<dbReference type="Pfam" id="PF13231">
    <property type="entry name" value="PMT_2"/>
    <property type="match status" value="1"/>
</dbReference>
<dbReference type="AlphaFoldDB" id="A0A511YX83"/>
<keyword evidence="1" id="KW-0812">Transmembrane</keyword>
<feature type="transmembrane region" description="Helical" evidence="1">
    <location>
        <begin position="168"/>
        <end position="187"/>
    </location>
</feature>
<comment type="subcellular location">
    <subcellularLocation>
        <location evidence="1">Cell membrane</location>
    </subcellularLocation>
</comment>
<accession>A0A511YX83</accession>
<comment type="similarity">
    <text evidence="1">Belongs to the glycosyltransferase 39 family.</text>
</comment>
<dbReference type="Pfam" id="PF16192">
    <property type="entry name" value="PMT_4TMC"/>
    <property type="match status" value="1"/>
</dbReference>
<evidence type="ECO:0000259" key="2">
    <source>
        <dbReference type="Pfam" id="PF13231"/>
    </source>
</evidence>
<keyword evidence="1 4" id="KW-0328">Glycosyltransferase</keyword>
<feature type="transmembrane region" description="Helical" evidence="1">
    <location>
        <begin position="423"/>
        <end position="440"/>
    </location>
</feature>
<feature type="domain" description="Glycosyltransferase RgtA/B/C/D-like" evidence="2">
    <location>
        <begin position="96"/>
        <end position="185"/>
    </location>
</feature>
<dbReference type="EC" id="2.4.1.-" evidence="1"/>